<dbReference type="InterPro" id="IPR036873">
    <property type="entry name" value="Rhodanese-like_dom_sf"/>
</dbReference>
<evidence type="ECO:0000256" key="9">
    <source>
        <dbReference type="ARBA" id="ARBA00022840"/>
    </source>
</evidence>
<dbReference type="GO" id="GO:0046872">
    <property type="term" value="F:metal ion binding"/>
    <property type="evidence" value="ECO:0007669"/>
    <property type="project" value="UniProtKB-KW"/>
</dbReference>
<feature type="binding site" evidence="12">
    <location>
        <position position="113"/>
    </location>
    <ligand>
        <name>ATP</name>
        <dbReference type="ChEBI" id="CHEBI:30616"/>
    </ligand>
</feature>
<feature type="binding site" evidence="12">
    <location>
        <position position="303"/>
    </location>
    <ligand>
        <name>Zn(2+)</name>
        <dbReference type="ChEBI" id="CHEBI:29105"/>
    </ligand>
</feature>
<reference evidence="15" key="1">
    <citation type="submission" date="2022-07" db="EMBL/GenBank/DDBJ databases">
        <title>Phylogenomic reconstructions and comparative analyses of Kickxellomycotina fungi.</title>
        <authorList>
            <person name="Reynolds N.K."/>
            <person name="Stajich J.E."/>
            <person name="Barry K."/>
            <person name="Grigoriev I.V."/>
            <person name="Crous P."/>
            <person name="Smith M.E."/>
        </authorList>
    </citation>
    <scope>NUCLEOTIDE SEQUENCE</scope>
    <source>
        <strain evidence="15">RSA 567</strain>
    </source>
</reference>
<evidence type="ECO:0000256" key="5">
    <source>
        <dbReference type="ARBA" id="ARBA00022723"/>
    </source>
</evidence>
<keyword evidence="10 12" id="KW-0511">Multifunctional enzyme</keyword>
<evidence type="ECO:0000313" key="15">
    <source>
        <dbReference type="EMBL" id="KAJ1980478.1"/>
    </source>
</evidence>
<feature type="active site" description="Glycyl thioester intermediate; for adenylyltransferase activity" evidence="12">
    <location>
        <position position="241"/>
    </location>
</feature>
<evidence type="ECO:0000256" key="7">
    <source>
        <dbReference type="ARBA" id="ARBA00022786"/>
    </source>
</evidence>
<evidence type="ECO:0000313" key="16">
    <source>
        <dbReference type="Proteomes" id="UP001151582"/>
    </source>
</evidence>
<dbReference type="PANTHER" id="PTHR10953">
    <property type="entry name" value="UBIQUITIN-ACTIVATING ENZYME E1"/>
    <property type="match status" value="1"/>
</dbReference>
<dbReference type="AlphaFoldDB" id="A0A9W8B2K8"/>
<keyword evidence="3 12" id="KW-0808">Transferase</keyword>
<keyword evidence="7" id="KW-0833">Ubl conjugation pathway</keyword>
<evidence type="ECO:0000256" key="11">
    <source>
        <dbReference type="ARBA" id="ARBA00075323"/>
    </source>
</evidence>
<dbReference type="InterPro" id="IPR045886">
    <property type="entry name" value="ThiF/MoeB/HesA"/>
</dbReference>
<dbReference type="NCBIfam" id="NF004281">
    <property type="entry name" value="PRK05690.1"/>
    <property type="match status" value="1"/>
</dbReference>
<dbReference type="CDD" id="cd00757">
    <property type="entry name" value="ThiF_MoeB_HesA_family"/>
    <property type="match status" value="1"/>
</dbReference>
<keyword evidence="9 12" id="KW-0067">ATP-binding</keyword>
<comment type="subcellular location">
    <subcellularLocation>
        <location evidence="1">Cytoplasm</location>
        <location evidence="1">Cytosol</location>
    </subcellularLocation>
</comment>
<evidence type="ECO:0000256" key="2">
    <source>
        <dbReference type="ARBA" id="ARBA00022490"/>
    </source>
</evidence>
<dbReference type="Pfam" id="PF00899">
    <property type="entry name" value="ThiF"/>
    <property type="match status" value="1"/>
</dbReference>
<dbReference type="InterPro" id="IPR035985">
    <property type="entry name" value="Ubiquitin-activating_enz"/>
</dbReference>
<evidence type="ECO:0000259" key="14">
    <source>
        <dbReference type="PROSITE" id="PS50206"/>
    </source>
</evidence>
<dbReference type="InterPro" id="IPR001763">
    <property type="entry name" value="Rhodanese-like_dom"/>
</dbReference>
<keyword evidence="16" id="KW-1185">Reference proteome</keyword>
<keyword evidence="5 12" id="KW-0479">Metal-binding</keyword>
<evidence type="ECO:0000256" key="13">
    <source>
        <dbReference type="SAM" id="MobiDB-lite"/>
    </source>
</evidence>
<comment type="pathway">
    <text evidence="12">tRNA modification; 5-methoxycarbonylmethyl-2-thiouridine-tRNA biosynthesis.</text>
</comment>
<dbReference type="GO" id="GO:0032447">
    <property type="term" value="P:protein urmylation"/>
    <property type="evidence" value="ECO:0007669"/>
    <property type="project" value="TreeGrafter"/>
</dbReference>
<keyword evidence="2 12" id="KW-0963">Cytoplasm</keyword>
<evidence type="ECO:0000256" key="3">
    <source>
        <dbReference type="ARBA" id="ARBA00022679"/>
    </source>
</evidence>
<feature type="binding site" evidence="12">
    <location>
        <position position="139"/>
    </location>
    <ligand>
        <name>ATP</name>
        <dbReference type="ChEBI" id="CHEBI:30616"/>
    </ligand>
</feature>
<dbReference type="Gene3D" id="3.40.50.720">
    <property type="entry name" value="NAD(P)-binding Rossmann-like Domain"/>
    <property type="match status" value="1"/>
</dbReference>
<organism evidence="15 16">
    <name type="scientific">Dimargaris verticillata</name>
    <dbReference type="NCBI Taxonomy" id="2761393"/>
    <lineage>
        <taxon>Eukaryota</taxon>
        <taxon>Fungi</taxon>
        <taxon>Fungi incertae sedis</taxon>
        <taxon>Zoopagomycota</taxon>
        <taxon>Kickxellomycotina</taxon>
        <taxon>Dimargaritomycetes</taxon>
        <taxon>Dimargaritales</taxon>
        <taxon>Dimargaritaceae</taxon>
        <taxon>Dimargaris</taxon>
    </lineage>
</organism>
<evidence type="ECO:0000256" key="8">
    <source>
        <dbReference type="ARBA" id="ARBA00022833"/>
    </source>
</evidence>
<dbReference type="EMBL" id="JANBQB010000166">
    <property type="protein sequence ID" value="KAJ1980478.1"/>
    <property type="molecule type" value="Genomic_DNA"/>
</dbReference>
<dbReference type="OrthoDB" id="10261062at2759"/>
<feature type="binding site" evidence="12">
    <location>
        <position position="300"/>
    </location>
    <ligand>
        <name>Zn(2+)</name>
        <dbReference type="ChEBI" id="CHEBI:29105"/>
    </ligand>
</feature>
<keyword evidence="8 12" id="KW-0862">Zinc</keyword>
<dbReference type="InterPro" id="IPR028885">
    <property type="entry name" value="MOCS3/Uba4"/>
</dbReference>
<comment type="similarity">
    <text evidence="12">In the N-terminal section; belongs to the HesA/MoeB/ThiF family. UBA4 subfamily.</text>
</comment>
<feature type="binding site" evidence="12">
    <location>
        <begin position="183"/>
        <end position="184"/>
    </location>
    <ligand>
        <name>ATP</name>
        <dbReference type="ChEBI" id="CHEBI:30616"/>
    </ligand>
</feature>
<dbReference type="Pfam" id="PF00581">
    <property type="entry name" value="Rhodanese"/>
    <property type="match status" value="1"/>
</dbReference>
<accession>A0A9W8B2K8</accession>
<dbReference type="GO" id="GO:0005524">
    <property type="term" value="F:ATP binding"/>
    <property type="evidence" value="ECO:0007669"/>
    <property type="project" value="UniProtKB-KW"/>
</dbReference>
<evidence type="ECO:0000256" key="12">
    <source>
        <dbReference type="HAMAP-Rule" id="MF_03049"/>
    </source>
</evidence>
<comment type="caution">
    <text evidence="15">The sequence shown here is derived from an EMBL/GenBank/DDBJ whole genome shotgun (WGS) entry which is preliminary data.</text>
</comment>
<feature type="binding site" evidence="12">
    <location>
        <position position="92"/>
    </location>
    <ligand>
        <name>ATP</name>
        <dbReference type="ChEBI" id="CHEBI:30616"/>
    </ligand>
</feature>
<dbReference type="GO" id="GO:0002143">
    <property type="term" value="P:tRNA wobble position uridine thiolation"/>
    <property type="evidence" value="ECO:0007669"/>
    <property type="project" value="InterPro"/>
</dbReference>
<feature type="domain" description="Rhodanese" evidence="14">
    <location>
        <begin position="351"/>
        <end position="443"/>
    </location>
</feature>
<feature type="binding site" evidence="12">
    <location>
        <position position="224"/>
    </location>
    <ligand>
        <name>Zn(2+)</name>
        <dbReference type="ChEBI" id="CHEBI:29105"/>
    </ligand>
</feature>
<gene>
    <name evidence="12" type="primary">UBA4</name>
    <name evidence="15" type="ORF">H4R34_002439</name>
</gene>
<keyword evidence="4 12" id="KW-0819">tRNA processing</keyword>
<sequence length="445" mass="48796">MESYPQDSNSLARENSQLKARIAELEAQLAQRHSEESKKTTTEQEPLPFVPVPRLSNHDIARYSRHLLLPEIGVQGQLKLRNAAVLVVGAGGLGSPCILYLAAMGIGKLGVVDHDVVEISNLQRQIIHTEARGLSQVTKADSARQTVAAINSQCAIRAYTCLLDSDNALNILADYDVVVDATDNVPTRYLINDACVLLNKPLVSASAIRLEGQLTVYHYHNSPCYRCLFPTPPPPETVTNCSEGGVLGVVPGVLGTLQALETIKVITGQKALEPPTLLLFSAFGSPLFRSVKLRTKKDSCAVCGTNPTITQLQDYPQFCGSQPVDTPLSVNVLPVDQRITCQAYQALCTQGSSPHLLLDVRDKVQYDICRLPNAVNIPWQHLRRDLDQLTRLTATEQPIYVVCRLGNDSQLAVQWLHDQGFTQAKDIIGGLRQWATDVDSDFPVY</sequence>
<feature type="compositionally biased region" description="Basic and acidic residues" evidence="13">
    <location>
        <begin position="32"/>
        <end position="42"/>
    </location>
</feature>
<dbReference type="CDD" id="cd14724">
    <property type="entry name" value="ZIP_Gal4-like_1"/>
    <property type="match status" value="1"/>
</dbReference>
<dbReference type="Gene3D" id="3.40.250.10">
    <property type="entry name" value="Rhodanese-like domain"/>
    <property type="match status" value="1"/>
</dbReference>
<name>A0A9W8B2K8_9FUNG</name>
<dbReference type="Proteomes" id="UP001151582">
    <property type="component" value="Unassembled WGS sequence"/>
</dbReference>
<keyword evidence="6 12" id="KW-0547">Nucleotide-binding</keyword>
<evidence type="ECO:0000256" key="10">
    <source>
        <dbReference type="ARBA" id="ARBA00023268"/>
    </source>
</evidence>
<feature type="active site" description="Cysteine persulfide intermediate; for sulfurtransferase activity" evidence="12">
    <location>
        <position position="403"/>
    </location>
</feature>
<feature type="binding site" evidence="12">
    <location>
        <begin position="120"/>
        <end position="124"/>
    </location>
    <ligand>
        <name>ATP</name>
        <dbReference type="ChEBI" id="CHEBI:30616"/>
    </ligand>
</feature>
<dbReference type="PROSITE" id="PS50206">
    <property type="entry name" value="RHODANESE_3"/>
    <property type="match status" value="1"/>
</dbReference>
<dbReference type="SUPFAM" id="SSF69572">
    <property type="entry name" value="Activating enzymes of the ubiquitin-like proteins"/>
    <property type="match status" value="1"/>
</dbReference>
<feature type="binding site" evidence="12">
    <location>
        <position position="227"/>
    </location>
    <ligand>
        <name>Zn(2+)</name>
        <dbReference type="ChEBI" id="CHEBI:29105"/>
    </ligand>
</feature>
<dbReference type="FunFam" id="3.40.250.10:FF:000014">
    <property type="entry name" value="Adenylyltransferase and sulfurtransferase MOCS3"/>
    <property type="match status" value="1"/>
</dbReference>
<dbReference type="PANTHER" id="PTHR10953:SF102">
    <property type="entry name" value="ADENYLYLTRANSFERASE AND SULFURTRANSFERASE MOCS3"/>
    <property type="match status" value="1"/>
</dbReference>
<dbReference type="InterPro" id="IPR000594">
    <property type="entry name" value="ThiF_NAD_FAD-bd"/>
</dbReference>
<evidence type="ECO:0000256" key="6">
    <source>
        <dbReference type="ARBA" id="ARBA00022741"/>
    </source>
</evidence>
<feature type="region of interest" description="Disordered" evidence="13">
    <location>
        <begin position="28"/>
        <end position="51"/>
    </location>
</feature>
<evidence type="ECO:0000256" key="1">
    <source>
        <dbReference type="ARBA" id="ARBA00004514"/>
    </source>
</evidence>
<dbReference type="GO" id="GO:0005829">
    <property type="term" value="C:cytosol"/>
    <property type="evidence" value="ECO:0007669"/>
    <property type="project" value="UniProtKB-SubCell"/>
</dbReference>
<protein>
    <recommendedName>
        <fullName evidence="11">Needs CLA4 to survive protein 3</fullName>
    </recommendedName>
</protein>
<evidence type="ECO:0000256" key="4">
    <source>
        <dbReference type="ARBA" id="ARBA00022694"/>
    </source>
</evidence>
<dbReference type="SMART" id="SM00450">
    <property type="entry name" value="RHOD"/>
    <property type="match status" value="1"/>
</dbReference>
<dbReference type="FunFam" id="3.40.50.720:FF:000033">
    <property type="entry name" value="Adenylyltransferase and sulfurtransferase MOCS3"/>
    <property type="match status" value="1"/>
</dbReference>
<dbReference type="GO" id="GO:0070566">
    <property type="term" value="F:adenylyltransferase activity"/>
    <property type="evidence" value="ECO:0007669"/>
    <property type="project" value="InterPro"/>
</dbReference>
<dbReference type="GO" id="GO:0004792">
    <property type="term" value="F:thiosulfate-cyanide sulfurtransferase activity"/>
    <property type="evidence" value="ECO:0007669"/>
    <property type="project" value="TreeGrafter"/>
</dbReference>
<comment type="cofactor">
    <cofactor evidence="12">
        <name>Zn(2+)</name>
        <dbReference type="ChEBI" id="CHEBI:29105"/>
    </cofactor>
    <text evidence="12">Binds 1 zinc ion per subunit.</text>
</comment>
<dbReference type="HAMAP" id="MF_03049">
    <property type="entry name" value="MOCS3_Uba4"/>
    <property type="match status" value="1"/>
</dbReference>
<proteinExistence type="inferred from homology"/>
<dbReference type="GO" id="GO:0042292">
    <property type="term" value="F:URM1 activating enzyme activity"/>
    <property type="evidence" value="ECO:0007669"/>
    <property type="project" value="TreeGrafter"/>
</dbReference>